<protein>
    <submittedName>
        <fullName evidence="1">Uncharacterized protein</fullName>
    </submittedName>
</protein>
<dbReference type="OrthoDB" id="4206905at2759"/>
<evidence type="ECO:0000313" key="2">
    <source>
        <dbReference type="Proteomes" id="UP000327118"/>
    </source>
</evidence>
<dbReference type="Proteomes" id="UP000327118">
    <property type="component" value="Unassembled WGS sequence"/>
</dbReference>
<dbReference type="EMBL" id="ML739082">
    <property type="protein sequence ID" value="KAE8354007.1"/>
    <property type="molecule type" value="Genomic_DNA"/>
</dbReference>
<organism evidence="1 2">
    <name type="scientific">Aspergillus coremiiformis</name>
    <dbReference type="NCBI Taxonomy" id="138285"/>
    <lineage>
        <taxon>Eukaryota</taxon>
        <taxon>Fungi</taxon>
        <taxon>Dikarya</taxon>
        <taxon>Ascomycota</taxon>
        <taxon>Pezizomycotina</taxon>
        <taxon>Eurotiomycetes</taxon>
        <taxon>Eurotiomycetidae</taxon>
        <taxon>Eurotiales</taxon>
        <taxon>Aspergillaceae</taxon>
        <taxon>Aspergillus</taxon>
        <taxon>Aspergillus subgen. Circumdati</taxon>
    </lineage>
</organism>
<evidence type="ECO:0000313" key="1">
    <source>
        <dbReference type="EMBL" id="KAE8354007.1"/>
    </source>
</evidence>
<accession>A0A5N6Z8L9</accession>
<keyword evidence="2" id="KW-1185">Reference proteome</keyword>
<proteinExistence type="predicted"/>
<name>A0A5N6Z8L9_9EURO</name>
<dbReference type="AlphaFoldDB" id="A0A5N6Z8L9"/>
<reference evidence="2" key="1">
    <citation type="submission" date="2019-04" db="EMBL/GenBank/DDBJ databases">
        <title>Friends and foes A comparative genomics studyof 23 Aspergillus species from section Flavi.</title>
        <authorList>
            <consortium name="DOE Joint Genome Institute"/>
            <person name="Kjaerbolling I."/>
            <person name="Vesth T."/>
            <person name="Frisvad J.C."/>
            <person name="Nybo J.L."/>
            <person name="Theobald S."/>
            <person name="Kildgaard S."/>
            <person name="Isbrandt T."/>
            <person name="Kuo A."/>
            <person name="Sato A."/>
            <person name="Lyhne E.K."/>
            <person name="Kogle M.E."/>
            <person name="Wiebenga A."/>
            <person name="Kun R.S."/>
            <person name="Lubbers R.J."/>
            <person name="Makela M.R."/>
            <person name="Barry K."/>
            <person name="Chovatia M."/>
            <person name="Clum A."/>
            <person name="Daum C."/>
            <person name="Haridas S."/>
            <person name="He G."/>
            <person name="LaButti K."/>
            <person name="Lipzen A."/>
            <person name="Mondo S."/>
            <person name="Riley R."/>
            <person name="Salamov A."/>
            <person name="Simmons B.A."/>
            <person name="Magnuson J.K."/>
            <person name="Henrissat B."/>
            <person name="Mortensen U.H."/>
            <person name="Larsen T.O."/>
            <person name="Devries R.P."/>
            <person name="Grigoriev I.V."/>
            <person name="Machida M."/>
            <person name="Baker S.E."/>
            <person name="Andersen M.R."/>
        </authorList>
    </citation>
    <scope>NUCLEOTIDE SEQUENCE [LARGE SCALE GENOMIC DNA]</scope>
    <source>
        <strain evidence="2">CBS 553.77</strain>
    </source>
</reference>
<sequence>MEHSDALQNARAAVLRRVAKTKIVCSHLEHVFEAMKISKHTALADLDLEKLRIKLSSLDLEGNSHGDNSAFFRALSKSELPEIEWEEVEFSEWTEGYSDEPRRIDNTLQSLSNQLWGAWLRYNKKQPWIQRKCYKEVPSIGTGEYTPDVPYEWQTHGDVEATSLAIPHCSFRVIHYADPGEPLRRSEVLPIVAYMRWRMIQFDYIEHYIFPVLVVSIFRSKVRLLQAYHDGEHLRISKSKFYDLTENISGIYELLIQWIHGIPCGDTEAPLHIKGEDLDDSTIKRIENILKEIFQLA</sequence>
<gene>
    <name evidence="1" type="ORF">BDV28DRAFT_95356</name>
</gene>